<dbReference type="Gene3D" id="1.20.120.1630">
    <property type="match status" value="1"/>
</dbReference>
<reference evidence="12 13" key="1">
    <citation type="submission" date="2024-05" db="EMBL/GenBank/DDBJ databases">
        <title>A draft genome resource for the thread blight pathogen Marasmius tenuissimus strain MS-2.</title>
        <authorList>
            <person name="Yulfo-Soto G.E."/>
            <person name="Baruah I.K."/>
            <person name="Amoako-Attah I."/>
            <person name="Bukari Y."/>
            <person name="Meinhardt L.W."/>
            <person name="Bailey B.A."/>
            <person name="Cohen S.P."/>
        </authorList>
    </citation>
    <scope>NUCLEOTIDE SEQUENCE [LARGE SCALE GENOMIC DNA]</scope>
    <source>
        <strain evidence="12 13">MS-2</strain>
    </source>
</reference>
<dbReference type="Proteomes" id="UP001437256">
    <property type="component" value="Unassembled WGS sequence"/>
</dbReference>
<protein>
    <recommendedName>
        <fullName evidence="14">Protein-S-isoprenylcysteine O-methyltransferase</fullName>
    </recommendedName>
</protein>
<organism evidence="12 13">
    <name type="scientific">Marasmius tenuissimus</name>
    <dbReference type="NCBI Taxonomy" id="585030"/>
    <lineage>
        <taxon>Eukaryota</taxon>
        <taxon>Fungi</taxon>
        <taxon>Dikarya</taxon>
        <taxon>Basidiomycota</taxon>
        <taxon>Agaricomycotina</taxon>
        <taxon>Agaricomycetes</taxon>
        <taxon>Agaricomycetidae</taxon>
        <taxon>Agaricales</taxon>
        <taxon>Marasmiineae</taxon>
        <taxon>Marasmiaceae</taxon>
        <taxon>Marasmius</taxon>
    </lineage>
</organism>
<comment type="caution">
    <text evidence="12">The sequence shown here is derived from an EMBL/GenBank/DDBJ whole genome shotgun (WGS) entry which is preliminary data.</text>
</comment>
<dbReference type="PANTHER" id="PTHR12714:SF9">
    <property type="entry name" value="PROTEIN-S-ISOPRENYLCYSTEINE O-METHYLTRANSFERASE"/>
    <property type="match status" value="1"/>
</dbReference>
<dbReference type="InterPro" id="IPR007318">
    <property type="entry name" value="Phopholipid_MeTrfase"/>
</dbReference>
<evidence type="ECO:0000313" key="12">
    <source>
        <dbReference type="EMBL" id="KAL0058538.1"/>
    </source>
</evidence>
<keyword evidence="3" id="KW-0489">Methyltransferase</keyword>
<evidence type="ECO:0000256" key="11">
    <source>
        <dbReference type="ARBA" id="ARBA00023264"/>
    </source>
</evidence>
<name>A0ABR2ZB63_9AGAR</name>
<keyword evidence="5" id="KW-0812">Transmembrane</keyword>
<evidence type="ECO:0000256" key="4">
    <source>
        <dbReference type="ARBA" id="ARBA00022691"/>
    </source>
</evidence>
<evidence type="ECO:0000256" key="5">
    <source>
        <dbReference type="ARBA" id="ARBA00022692"/>
    </source>
</evidence>
<keyword evidence="3" id="KW-0808">Transferase</keyword>
<keyword evidence="7" id="KW-1133">Transmembrane helix</keyword>
<dbReference type="Pfam" id="PF04191">
    <property type="entry name" value="PEMT"/>
    <property type="match status" value="1"/>
</dbReference>
<evidence type="ECO:0000256" key="10">
    <source>
        <dbReference type="ARBA" id="ARBA00023209"/>
    </source>
</evidence>
<keyword evidence="9" id="KW-0472">Membrane</keyword>
<accession>A0ABR2ZB63</accession>
<evidence type="ECO:0000256" key="1">
    <source>
        <dbReference type="ARBA" id="ARBA00004127"/>
    </source>
</evidence>
<keyword evidence="2" id="KW-0444">Lipid biosynthesis</keyword>
<evidence type="ECO:0000256" key="3">
    <source>
        <dbReference type="ARBA" id="ARBA00022603"/>
    </source>
</evidence>
<sequence>MPPQPTSKSPWPVWREYVIMRVFATATVPAQRVVYLVVTILESVYILSSILQRSPTSPRPGSYVPSAGVSLIPAPASLRPHQMGVVGLLVAISGCLLRIACYRALGANFTFENTTPKGLVTSGPYTIVRHPSYLGWWLTLVGLPWYHLSNGTWIVESGFVDWQVGEWE</sequence>
<keyword evidence="10" id="KW-0594">Phospholipid biosynthesis</keyword>
<comment type="subcellular location">
    <subcellularLocation>
        <location evidence="1">Endomembrane system</location>
        <topology evidence="1">Multi-pass membrane protein</topology>
    </subcellularLocation>
</comment>
<keyword evidence="13" id="KW-1185">Reference proteome</keyword>
<evidence type="ECO:0000256" key="8">
    <source>
        <dbReference type="ARBA" id="ARBA00023098"/>
    </source>
</evidence>
<gene>
    <name evidence="12" type="ORF">AAF712_014776</name>
</gene>
<keyword evidence="8" id="KW-0443">Lipid metabolism</keyword>
<evidence type="ECO:0000256" key="9">
    <source>
        <dbReference type="ARBA" id="ARBA00023136"/>
    </source>
</evidence>
<evidence type="ECO:0000313" key="13">
    <source>
        <dbReference type="Proteomes" id="UP001437256"/>
    </source>
</evidence>
<evidence type="ECO:0000256" key="6">
    <source>
        <dbReference type="ARBA" id="ARBA00022824"/>
    </source>
</evidence>
<evidence type="ECO:0000256" key="7">
    <source>
        <dbReference type="ARBA" id="ARBA00022989"/>
    </source>
</evidence>
<dbReference type="EMBL" id="JBBXMP010000302">
    <property type="protein sequence ID" value="KAL0058538.1"/>
    <property type="molecule type" value="Genomic_DNA"/>
</dbReference>
<keyword evidence="6" id="KW-0256">Endoplasmic reticulum</keyword>
<keyword evidence="4" id="KW-0949">S-adenosyl-L-methionine</keyword>
<evidence type="ECO:0000256" key="2">
    <source>
        <dbReference type="ARBA" id="ARBA00022516"/>
    </source>
</evidence>
<keyword evidence="11" id="KW-1208">Phospholipid metabolism</keyword>
<dbReference type="PANTHER" id="PTHR12714">
    <property type="entry name" value="PROTEIN-S ISOPRENYLCYSTEINE O-METHYLTRANSFERASE"/>
    <property type="match status" value="1"/>
</dbReference>
<proteinExistence type="predicted"/>
<evidence type="ECO:0008006" key="14">
    <source>
        <dbReference type="Google" id="ProtNLM"/>
    </source>
</evidence>